<evidence type="ECO:0000256" key="5">
    <source>
        <dbReference type="PROSITE-ProRule" id="PRU00810"/>
    </source>
</evidence>
<dbReference type="InterPro" id="IPR031693">
    <property type="entry name" value="Sin3_C"/>
</dbReference>
<evidence type="ECO:0000256" key="6">
    <source>
        <dbReference type="SAM" id="MobiDB-lite"/>
    </source>
</evidence>
<keyword evidence="4 5" id="KW-0539">Nucleus</keyword>
<feature type="region of interest" description="Disordered" evidence="6">
    <location>
        <begin position="1"/>
        <end position="71"/>
    </location>
</feature>
<dbReference type="InterPro" id="IPR039774">
    <property type="entry name" value="Sin3-like"/>
</dbReference>
<dbReference type="PROSITE" id="PS51477">
    <property type="entry name" value="PAH"/>
    <property type="match status" value="2"/>
</dbReference>
<dbReference type="STRING" id="98765.A0A2R6RHX5"/>
<feature type="domain" description="Histone deacetylase interacting" evidence="7">
    <location>
        <begin position="634"/>
        <end position="737"/>
    </location>
</feature>
<dbReference type="GO" id="GO:0003714">
    <property type="term" value="F:transcription corepressor activity"/>
    <property type="evidence" value="ECO:0007669"/>
    <property type="project" value="InterPro"/>
</dbReference>
<feature type="region of interest" description="Disordered" evidence="6">
    <location>
        <begin position="417"/>
        <end position="541"/>
    </location>
</feature>
<feature type="region of interest" description="Disordered" evidence="6">
    <location>
        <begin position="622"/>
        <end position="643"/>
    </location>
</feature>
<evidence type="ECO:0000313" key="8">
    <source>
        <dbReference type="EMBL" id="PSS29611.1"/>
    </source>
</evidence>
<evidence type="ECO:0000256" key="2">
    <source>
        <dbReference type="ARBA" id="ARBA00022491"/>
    </source>
</evidence>
<dbReference type="FunFam" id="1.20.1160.11:FF:000003">
    <property type="entry name" value="Paired amphipathic helix SIN3-like protein"/>
    <property type="match status" value="1"/>
</dbReference>
<name>A0A2R6RHX5_9APHY</name>
<dbReference type="PANTHER" id="PTHR12346:SF0">
    <property type="entry name" value="SIN3A, ISOFORM G"/>
    <property type="match status" value="1"/>
</dbReference>
<dbReference type="OrthoDB" id="10265969at2759"/>
<dbReference type="AlphaFoldDB" id="A0A2R6RHX5"/>
<evidence type="ECO:0000256" key="1">
    <source>
        <dbReference type="ARBA" id="ARBA00004123"/>
    </source>
</evidence>
<feature type="region of interest" description="Disordered" evidence="6">
    <location>
        <begin position="86"/>
        <end position="110"/>
    </location>
</feature>
<dbReference type="InterPro" id="IPR013194">
    <property type="entry name" value="HDAC_interact_dom"/>
</dbReference>
<accession>A0A2R6RHX5</accession>
<proteinExistence type="predicted"/>
<gene>
    <name evidence="8" type="ORF">PHLCEN_2v2759</name>
</gene>
<feature type="region of interest" description="Disordered" evidence="6">
    <location>
        <begin position="985"/>
        <end position="1014"/>
    </location>
</feature>
<keyword evidence="3" id="KW-0677">Repeat</keyword>
<dbReference type="FunFam" id="1.20.1160.11:FF:000001">
    <property type="entry name" value="Paired amphipathic helix protein Sin3"/>
    <property type="match status" value="1"/>
</dbReference>
<dbReference type="SMART" id="SM00761">
    <property type="entry name" value="HDAC_interact"/>
    <property type="match status" value="1"/>
</dbReference>
<keyword evidence="2" id="KW-0678">Repressor</keyword>
<protein>
    <recommendedName>
        <fullName evidence="7">Histone deacetylase interacting domain-containing protein</fullName>
    </recommendedName>
</protein>
<dbReference type="GO" id="GO:0000122">
    <property type="term" value="P:negative regulation of transcription by RNA polymerase II"/>
    <property type="evidence" value="ECO:0007669"/>
    <property type="project" value="TreeGrafter"/>
</dbReference>
<sequence>MDLPTAETLRQPATQPQPQMETTTTKLQGTDTLGANRVPEDDRLASGSNTATLKARSPTLPSSSPVPLPSTSMSIMYQETGTLDTYREQIRNPPSRPRTPRTKVKTPKPMTPQTAVNLALDGAQLLGPAIPRSPDSNRPLNVTDALSYLDAVKVQFQDKPDVYNHFLDIMKDFKSQVIDTPGVIERVSMLFHGNPYLIQGFNTFLPPGYRIDLSSDPRNLNAIMVTTPMGTITQSTNPFGTSMRPRDALLQGNLISLLPTQSPFGGSGPPPILPVGLGPGSRPTTPFNNMLSHAPPFLDVPQPYSPVPHGGIQANQTNAAASFLNGLGGSKITERSTAGEFNHAIQYLNKIKTRFVDEPDVYKQFLEILQTYQKEQKQLHESQVFAQVARMFKDAPDLMEEFKAFLPEALGTSMHPPAGLIGIMPHPPPAPSSPGIWDNAETPPTMSEKLTKAPNRRRKRASDKESVVPPSKTGGSRIVKKAKHGHNKPDADVAPFAPYHHAHSPSSVHGHPHQIPDPPQQNPPPGHAVQPGNPLLNGVPAPLSSQEELLFFERTKKALESEGTYDEFLKLLNMFAMDVIDTRTLLEQASYFLTDGELMTQFKELMGWDDKLGHKEYGPPGSIRTCAPDPQAPSCPEDDQGPSYRRLPDYETRLACSGRGQLAWSVLNDEWISHPTWASEESGFIAHKKNQFEDTLHRSEEERHEYQTHIDAITRTVALLDPLEARIEEMSSEERAQFKLGPELGGWSPAIYYKILKKVYGQAAGEVYEALQSSPCVAVPVVLARLKQKNEDWRRLQREFGRTWREVEAKNFYKSLDYQGITFKANDKKNTTSKAFVQDIESIKAAQVKAKGRKAGGSSRPIAASCQLEYEFQDMDVLHDTLKLVYSFLDHSVSISQWSSSERRGIEQFLRSFLPTLFMFPPQELNAACGPLQPSHEDDSATDAMQERVDNGTNAVRDVSVQRSVGGGHSEGVPAGALRKRLLKTAQQNSPRRSAEELRSRSASPADSPMISSRLANDGEVAPHQDDRSNPEDVWIKQIPLVPRDGNVDAGTMPASKRPFFAGTTFYTLLRLIQVLYSRLLICKEIGAQSAKEKHTSLFANPVAVELGLDEPNGPAAVLHQAVDEIGGAASDQLNILYMYLLDASEKLFANEMDQNTFEEHMRWFFGTHVSGPLSRGSQAYLGRTN</sequence>
<dbReference type="Proteomes" id="UP000186601">
    <property type="component" value="Unassembled WGS sequence"/>
</dbReference>
<dbReference type="SUPFAM" id="SSF47762">
    <property type="entry name" value="PAH2 domain"/>
    <property type="match status" value="3"/>
</dbReference>
<feature type="compositionally biased region" description="Low complexity" evidence="6">
    <location>
        <begin position="57"/>
        <end position="71"/>
    </location>
</feature>
<keyword evidence="9" id="KW-1185">Reference proteome</keyword>
<evidence type="ECO:0000313" key="9">
    <source>
        <dbReference type="Proteomes" id="UP000186601"/>
    </source>
</evidence>
<dbReference type="GO" id="GO:0010628">
    <property type="term" value="P:positive regulation of gene expression"/>
    <property type="evidence" value="ECO:0007669"/>
    <property type="project" value="UniProtKB-ARBA"/>
</dbReference>
<dbReference type="Gene3D" id="1.20.1160.11">
    <property type="entry name" value="Paired amphipathic helix"/>
    <property type="match status" value="3"/>
</dbReference>
<dbReference type="InterPro" id="IPR003822">
    <property type="entry name" value="PAH"/>
</dbReference>
<dbReference type="PANTHER" id="PTHR12346">
    <property type="entry name" value="SIN3B-RELATED"/>
    <property type="match status" value="1"/>
</dbReference>
<feature type="compositionally biased region" description="Low complexity" evidence="6">
    <location>
        <begin position="11"/>
        <end position="34"/>
    </location>
</feature>
<feature type="compositionally biased region" description="Pro residues" evidence="6">
    <location>
        <begin position="515"/>
        <end position="526"/>
    </location>
</feature>
<organism evidence="8 9">
    <name type="scientific">Hermanssonia centrifuga</name>
    <dbReference type="NCBI Taxonomy" id="98765"/>
    <lineage>
        <taxon>Eukaryota</taxon>
        <taxon>Fungi</taxon>
        <taxon>Dikarya</taxon>
        <taxon>Basidiomycota</taxon>
        <taxon>Agaricomycotina</taxon>
        <taxon>Agaricomycetes</taxon>
        <taxon>Polyporales</taxon>
        <taxon>Meruliaceae</taxon>
        <taxon>Hermanssonia</taxon>
    </lineage>
</organism>
<reference evidence="8 9" key="1">
    <citation type="submission" date="2018-02" db="EMBL/GenBank/DDBJ databases">
        <title>Genome sequence of the basidiomycete white-rot fungus Phlebia centrifuga.</title>
        <authorList>
            <person name="Granchi Z."/>
            <person name="Peng M."/>
            <person name="de Vries R.P."/>
            <person name="Hilden K."/>
            <person name="Makela M.R."/>
            <person name="Grigoriev I."/>
            <person name="Riley R."/>
        </authorList>
    </citation>
    <scope>NUCLEOTIDE SEQUENCE [LARGE SCALE GENOMIC DNA]</scope>
    <source>
        <strain evidence="8 9">FBCC195</strain>
    </source>
</reference>
<comment type="caution">
    <text evidence="8">The sequence shown here is derived from an EMBL/GenBank/DDBJ whole genome shotgun (WGS) entry which is preliminary data.</text>
</comment>
<dbReference type="Pfam" id="PF02671">
    <property type="entry name" value="PAH"/>
    <property type="match status" value="3"/>
</dbReference>
<evidence type="ECO:0000259" key="7">
    <source>
        <dbReference type="SMART" id="SM00761"/>
    </source>
</evidence>
<dbReference type="GO" id="GO:0033698">
    <property type="term" value="C:Rpd3L complex"/>
    <property type="evidence" value="ECO:0007669"/>
    <property type="project" value="UniProtKB-ARBA"/>
</dbReference>
<comment type="subcellular location">
    <subcellularLocation>
        <location evidence="1 5">Nucleus</location>
    </subcellularLocation>
</comment>
<dbReference type="EMBL" id="MLYV02000256">
    <property type="protein sequence ID" value="PSS29611.1"/>
    <property type="molecule type" value="Genomic_DNA"/>
</dbReference>
<evidence type="ECO:0000256" key="4">
    <source>
        <dbReference type="ARBA" id="ARBA00023242"/>
    </source>
</evidence>
<dbReference type="Pfam" id="PF16879">
    <property type="entry name" value="Sin3a_C"/>
    <property type="match status" value="1"/>
</dbReference>
<evidence type="ECO:0000256" key="3">
    <source>
        <dbReference type="ARBA" id="ARBA00022737"/>
    </source>
</evidence>
<dbReference type="InterPro" id="IPR036600">
    <property type="entry name" value="PAH_sf"/>
</dbReference>
<dbReference type="Pfam" id="PF08295">
    <property type="entry name" value="Sin3_corepress"/>
    <property type="match status" value="1"/>
</dbReference>